<name>A0A3R9MDA7_STRCR</name>
<evidence type="ECO:0000256" key="5">
    <source>
        <dbReference type="SAM" id="Phobius"/>
    </source>
</evidence>
<proteinExistence type="predicted"/>
<dbReference type="Pfam" id="PF00746">
    <property type="entry name" value="Gram_pos_anchor"/>
    <property type="match status" value="1"/>
</dbReference>
<evidence type="ECO:0000256" key="2">
    <source>
        <dbReference type="ARBA" id="ARBA00022525"/>
    </source>
</evidence>
<keyword evidence="4" id="KW-0572">Peptidoglycan-anchor</keyword>
<evidence type="ECO:0000313" key="8">
    <source>
        <dbReference type="Proteomes" id="UP000278843"/>
    </source>
</evidence>
<evidence type="ECO:0000256" key="3">
    <source>
        <dbReference type="ARBA" id="ARBA00022729"/>
    </source>
</evidence>
<dbReference type="InterPro" id="IPR019931">
    <property type="entry name" value="LPXTG_anchor"/>
</dbReference>
<protein>
    <recommendedName>
        <fullName evidence="6">Gram-positive cocci surface proteins LPxTG domain-containing protein</fullName>
    </recommendedName>
</protein>
<evidence type="ECO:0000256" key="4">
    <source>
        <dbReference type="ARBA" id="ARBA00023088"/>
    </source>
</evidence>
<organism evidence="7 8">
    <name type="scientific">Streptococcus cristatus</name>
    <dbReference type="NCBI Taxonomy" id="45634"/>
    <lineage>
        <taxon>Bacteria</taxon>
        <taxon>Bacillati</taxon>
        <taxon>Bacillota</taxon>
        <taxon>Bacilli</taxon>
        <taxon>Lactobacillales</taxon>
        <taxon>Streptococcaceae</taxon>
        <taxon>Streptococcus</taxon>
    </lineage>
</organism>
<dbReference type="PROSITE" id="PS50847">
    <property type="entry name" value="GRAM_POS_ANCHORING"/>
    <property type="match status" value="1"/>
</dbReference>
<feature type="domain" description="Gram-positive cocci surface proteins LPxTG" evidence="6">
    <location>
        <begin position="64"/>
        <end position="95"/>
    </location>
</feature>
<comment type="caution">
    <text evidence="7">The sequence shown here is derived from an EMBL/GenBank/DDBJ whole genome shotgun (WGS) entry which is preliminary data.</text>
</comment>
<keyword evidence="3" id="KW-0732">Signal</keyword>
<keyword evidence="2" id="KW-0964">Secreted</keyword>
<feature type="transmembrane region" description="Helical" evidence="5">
    <location>
        <begin position="73"/>
        <end position="89"/>
    </location>
</feature>
<accession>A0A3R9MDA7</accession>
<gene>
    <name evidence="7" type="ORF">D8790_09360</name>
</gene>
<sequence length="95" mass="10224">MTAANQLDAVSFQQKGHYIEYMTDQLGVYAVVYKSTATLQMQEQVQGAKVDGSTKGRATKSATLPSTGTATDSAFLLGLLLALTGLFLMKKKENM</sequence>
<dbReference type="Proteomes" id="UP000278843">
    <property type="component" value="Unassembled WGS sequence"/>
</dbReference>
<dbReference type="AlphaFoldDB" id="A0A3R9MDA7"/>
<dbReference type="NCBIfam" id="TIGR01167">
    <property type="entry name" value="LPXTG_anchor"/>
    <property type="match status" value="1"/>
</dbReference>
<keyword evidence="5" id="KW-0472">Membrane</keyword>
<reference evidence="7 8" key="1">
    <citation type="submission" date="2018-11" db="EMBL/GenBank/DDBJ databases">
        <title>Species Designations Belie Phenotypic and Genotypic Heterogeneity in Oral Streptococci.</title>
        <authorList>
            <person name="Velsko I."/>
        </authorList>
    </citation>
    <scope>NUCLEOTIDE SEQUENCE [LARGE SCALE GENOMIC DNA]</scope>
    <source>
        <strain evidence="7 8">BCC13</strain>
    </source>
</reference>
<keyword evidence="1" id="KW-0134">Cell wall</keyword>
<evidence type="ECO:0000256" key="1">
    <source>
        <dbReference type="ARBA" id="ARBA00022512"/>
    </source>
</evidence>
<keyword evidence="5" id="KW-1133">Transmembrane helix</keyword>
<evidence type="ECO:0000259" key="6">
    <source>
        <dbReference type="PROSITE" id="PS50847"/>
    </source>
</evidence>
<dbReference type="EMBL" id="RJPU01000010">
    <property type="protein sequence ID" value="RSJ93699.1"/>
    <property type="molecule type" value="Genomic_DNA"/>
</dbReference>
<evidence type="ECO:0000313" key="7">
    <source>
        <dbReference type="EMBL" id="RSJ93699.1"/>
    </source>
</evidence>
<keyword evidence="5" id="KW-0812">Transmembrane</keyword>